<sequence length="317" mass="36124">MNNFFQLVRNEQMKLYSKVSTWVMVGLLALFVIGFGAVMKFTGDFTAPPTGDNWREELQQQNEQYKKDMEEVPEFSQGFIAEQYELNEYRLENDIEPAGYNAWKFVQENRANISFVSLFIIIVAAGIIANEFKWGTIKLLLIRPISRTKILFAKYVSVLTFALTLLLSVIVLSFIVGAILFGLENAGQPFLYYQDETVKEVPVVQHILTQYGLSSVNLLMMATFAFMISAIFRNSSLSIGLAIFLMFAGSSIVAFFSDYSWAKFILFANTDLYQHVYSTPMIDDLTLTFSVIVLCVYFILFMAASWLAFTKRDIVNT</sequence>
<dbReference type="RefSeq" id="WP_386062945.1">
    <property type="nucleotide sequence ID" value="NZ_JBHTKL010000006.1"/>
</dbReference>
<name>A0ABW3L6J9_9BACI</name>
<organism evidence="2 3">
    <name type="scientific">Thalassobacillus hwangdonensis</name>
    <dbReference type="NCBI Taxonomy" id="546108"/>
    <lineage>
        <taxon>Bacteria</taxon>
        <taxon>Bacillati</taxon>
        <taxon>Bacillota</taxon>
        <taxon>Bacilli</taxon>
        <taxon>Bacillales</taxon>
        <taxon>Bacillaceae</taxon>
        <taxon>Thalassobacillus</taxon>
    </lineage>
</organism>
<evidence type="ECO:0000313" key="3">
    <source>
        <dbReference type="Proteomes" id="UP001596990"/>
    </source>
</evidence>
<dbReference type="PANTHER" id="PTHR37305">
    <property type="entry name" value="INTEGRAL MEMBRANE PROTEIN-RELATED"/>
    <property type="match status" value="1"/>
</dbReference>
<accession>A0ABW3L6J9</accession>
<proteinExistence type="predicted"/>
<dbReference type="PANTHER" id="PTHR37305:SF1">
    <property type="entry name" value="MEMBRANE PROTEIN"/>
    <property type="match status" value="1"/>
</dbReference>
<protein>
    <submittedName>
        <fullName evidence="2">ABC transporter permease</fullName>
    </submittedName>
</protein>
<keyword evidence="1" id="KW-0812">Transmembrane</keyword>
<dbReference type="Pfam" id="PF12679">
    <property type="entry name" value="ABC2_membrane_2"/>
    <property type="match status" value="1"/>
</dbReference>
<feature type="transmembrane region" description="Helical" evidence="1">
    <location>
        <begin position="113"/>
        <end position="134"/>
    </location>
</feature>
<keyword evidence="3" id="KW-1185">Reference proteome</keyword>
<feature type="transmembrane region" description="Helical" evidence="1">
    <location>
        <begin position="21"/>
        <end position="39"/>
    </location>
</feature>
<keyword evidence="1" id="KW-0472">Membrane</keyword>
<gene>
    <name evidence="2" type="ORF">ACFQ2J_16215</name>
</gene>
<feature type="transmembrane region" description="Helical" evidence="1">
    <location>
        <begin position="211"/>
        <end position="232"/>
    </location>
</feature>
<keyword evidence="1" id="KW-1133">Transmembrane helix</keyword>
<dbReference type="Proteomes" id="UP001596990">
    <property type="component" value="Unassembled WGS sequence"/>
</dbReference>
<evidence type="ECO:0000256" key="1">
    <source>
        <dbReference type="SAM" id="Phobius"/>
    </source>
</evidence>
<feature type="transmembrane region" description="Helical" evidence="1">
    <location>
        <begin position="287"/>
        <end position="309"/>
    </location>
</feature>
<feature type="transmembrane region" description="Helical" evidence="1">
    <location>
        <begin position="155"/>
        <end position="183"/>
    </location>
</feature>
<comment type="caution">
    <text evidence="2">The sequence shown here is derived from an EMBL/GenBank/DDBJ whole genome shotgun (WGS) entry which is preliminary data.</text>
</comment>
<reference evidence="3" key="1">
    <citation type="journal article" date="2019" name="Int. J. Syst. Evol. Microbiol.">
        <title>The Global Catalogue of Microorganisms (GCM) 10K type strain sequencing project: providing services to taxonomists for standard genome sequencing and annotation.</title>
        <authorList>
            <consortium name="The Broad Institute Genomics Platform"/>
            <consortium name="The Broad Institute Genome Sequencing Center for Infectious Disease"/>
            <person name="Wu L."/>
            <person name="Ma J."/>
        </authorList>
    </citation>
    <scope>NUCLEOTIDE SEQUENCE [LARGE SCALE GENOMIC DNA]</scope>
    <source>
        <strain evidence="3">CCUG 56607</strain>
    </source>
</reference>
<dbReference type="EMBL" id="JBHTKL010000006">
    <property type="protein sequence ID" value="MFD1020733.1"/>
    <property type="molecule type" value="Genomic_DNA"/>
</dbReference>
<evidence type="ECO:0000313" key="2">
    <source>
        <dbReference type="EMBL" id="MFD1020733.1"/>
    </source>
</evidence>
<feature type="transmembrane region" description="Helical" evidence="1">
    <location>
        <begin position="239"/>
        <end position="257"/>
    </location>
</feature>